<dbReference type="CDD" id="cd04301">
    <property type="entry name" value="NAT_SF"/>
    <property type="match status" value="1"/>
</dbReference>
<dbReference type="Proteomes" id="UP000035462">
    <property type="component" value="Unassembled WGS sequence"/>
</dbReference>
<dbReference type="EMBL" id="JAIT01000011">
    <property type="protein sequence ID" value="KLE06452.1"/>
    <property type="molecule type" value="Genomic_DNA"/>
</dbReference>
<proteinExistence type="predicted"/>
<dbReference type="InterPro" id="IPR038765">
    <property type="entry name" value="Papain-like_cys_pep_sf"/>
</dbReference>
<dbReference type="Pfam" id="PF13673">
    <property type="entry name" value="Acetyltransf_10"/>
    <property type="match status" value="1"/>
</dbReference>
<sequence>MKEFLEETEIIDFKNEEVFGLAQELAKDCKTDEEIAKNCFLYVRDNIHHSGDFKDEITTYKASDVLKYKTGWCYAKSHLLAALLRANNIPTGFCYQRLSCSEYKKDIYCLHALNAIYLKNYGWYKVDARGNKKGVNAQFTPPLEQLAFKLEKNEFDLAEIYSKPLDVVIDSLSKNKTYGEMINVFPDISFLIINYDKKYLKQIVELFISTVHNINKKDYSKEQLNAWANPQYDLNSWEKRFEKSKPYLCMIEDKIVGFCEYYDGYIDCFYVHFKYQNCGIGKLLLNHILKLAKNKNIDKIEADVSITAKPFFEKFGFKQIKENVVKRENIELVNFSMEMNLKT</sequence>
<dbReference type="Pfam" id="PF01841">
    <property type="entry name" value="Transglut_core"/>
    <property type="match status" value="1"/>
</dbReference>
<dbReference type="InterPro" id="IPR002931">
    <property type="entry name" value="Transglutaminase-like"/>
</dbReference>
<feature type="domain" description="N-acetyltransferase" evidence="1">
    <location>
        <begin position="209"/>
        <end position="342"/>
    </location>
</feature>
<dbReference type="SUPFAM" id="SSF54001">
    <property type="entry name" value="Cysteine proteinases"/>
    <property type="match status" value="1"/>
</dbReference>
<dbReference type="SUPFAM" id="SSF55729">
    <property type="entry name" value="Acyl-CoA N-acyltransferases (Nat)"/>
    <property type="match status" value="1"/>
</dbReference>
<dbReference type="PANTHER" id="PTHR43451:SF1">
    <property type="entry name" value="ACETYLTRANSFERASE"/>
    <property type="match status" value="1"/>
</dbReference>
<accession>A0A837JDP2</accession>
<evidence type="ECO:0000259" key="1">
    <source>
        <dbReference type="PROSITE" id="PS51186"/>
    </source>
</evidence>
<evidence type="ECO:0000313" key="2">
    <source>
        <dbReference type="EMBL" id="KLE06452.1"/>
    </source>
</evidence>
<dbReference type="InterPro" id="IPR052564">
    <property type="entry name" value="N-acetyltrans/Recomb-assoc"/>
</dbReference>
<dbReference type="Gene3D" id="3.10.620.30">
    <property type="match status" value="1"/>
</dbReference>
<protein>
    <submittedName>
        <fullName evidence="2">Cro/Cl family transcriptional regulator</fullName>
    </submittedName>
</protein>
<organism evidence="2 3">
    <name type="scientific">Aliarcobacter butzleri L352</name>
    <dbReference type="NCBI Taxonomy" id="1447260"/>
    <lineage>
        <taxon>Bacteria</taxon>
        <taxon>Pseudomonadati</taxon>
        <taxon>Campylobacterota</taxon>
        <taxon>Epsilonproteobacteria</taxon>
        <taxon>Campylobacterales</taxon>
        <taxon>Arcobacteraceae</taxon>
        <taxon>Aliarcobacter</taxon>
    </lineage>
</organism>
<evidence type="ECO:0000313" key="3">
    <source>
        <dbReference type="Proteomes" id="UP000035462"/>
    </source>
</evidence>
<dbReference type="GO" id="GO:0016747">
    <property type="term" value="F:acyltransferase activity, transferring groups other than amino-acyl groups"/>
    <property type="evidence" value="ECO:0007669"/>
    <property type="project" value="InterPro"/>
</dbReference>
<name>A0A837JDP2_9BACT</name>
<dbReference type="InterPro" id="IPR016181">
    <property type="entry name" value="Acyl_CoA_acyltransferase"/>
</dbReference>
<comment type="caution">
    <text evidence="2">The sequence shown here is derived from an EMBL/GenBank/DDBJ whole genome shotgun (WGS) entry which is preliminary data.</text>
</comment>
<dbReference type="RefSeq" id="WP_020847902.1">
    <property type="nucleotide sequence ID" value="NZ_JAIT01000011.1"/>
</dbReference>
<dbReference type="InterPro" id="IPR000182">
    <property type="entry name" value="GNAT_dom"/>
</dbReference>
<dbReference type="PROSITE" id="PS51186">
    <property type="entry name" value="GNAT"/>
    <property type="match status" value="1"/>
</dbReference>
<dbReference type="Gene3D" id="3.40.630.30">
    <property type="match status" value="1"/>
</dbReference>
<reference evidence="2 3" key="1">
    <citation type="submission" date="2014-01" db="EMBL/GenBank/DDBJ databases">
        <title>Development of a Comparative Genomic Fingerprinting Assay for High Resolution Genotyping of Arcobacter butzleri.</title>
        <authorList>
            <person name="Webb A.L."/>
            <person name="Inglis G.D."/>
            <person name="Kruczkiewicz P."/>
            <person name="Selinger L.B."/>
            <person name="Taboada E.N."/>
        </authorList>
    </citation>
    <scope>NUCLEOTIDE SEQUENCE [LARGE SCALE GENOMIC DNA]</scope>
    <source>
        <strain evidence="2 3">L352</strain>
    </source>
</reference>
<dbReference type="PANTHER" id="PTHR43451">
    <property type="entry name" value="ACETYLTRANSFERASE (GNAT) FAMILY PROTEIN"/>
    <property type="match status" value="1"/>
</dbReference>
<gene>
    <name evidence="2" type="ORF">AF77_01745</name>
</gene>
<dbReference type="AlphaFoldDB" id="A0A837JDP2"/>